<reference evidence="2 3" key="1">
    <citation type="submission" date="2019-08" db="EMBL/GenBank/DDBJ databases">
        <title>Pedobacter sp. nov., isolated from Han river, South Korea.</title>
        <authorList>
            <person name="Lee D.-H."/>
            <person name="Kim Y.-S."/>
            <person name="Hwang E.-M."/>
            <person name="Le Tran T.C."/>
            <person name="Cha C.-J."/>
        </authorList>
    </citation>
    <scope>NUCLEOTIDE SEQUENCE [LARGE SCALE GENOMIC DNA]</scope>
    <source>
        <strain evidence="2 3">CJ43</strain>
    </source>
</reference>
<evidence type="ECO:0000256" key="1">
    <source>
        <dbReference type="SAM" id="Coils"/>
    </source>
</evidence>
<keyword evidence="1" id="KW-0175">Coiled coil</keyword>
<proteinExistence type="predicted"/>
<evidence type="ECO:0000313" key="2">
    <source>
        <dbReference type="EMBL" id="QEK51921.1"/>
    </source>
</evidence>
<feature type="coiled-coil region" evidence="1">
    <location>
        <begin position="34"/>
        <end position="75"/>
    </location>
</feature>
<protein>
    <submittedName>
        <fullName evidence="2">Septum formation initiator family protein</fullName>
    </submittedName>
</protein>
<dbReference type="EMBL" id="CP043329">
    <property type="protein sequence ID" value="QEK51921.1"/>
    <property type="molecule type" value="Genomic_DNA"/>
</dbReference>
<dbReference type="Pfam" id="PF04977">
    <property type="entry name" value="DivIC"/>
    <property type="match status" value="1"/>
</dbReference>
<organism evidence="2 3">
    <name type="scientific">Pedobacter aquae</name>
    <dbReference type="NCBI Taxonomy" id="2605747"/>
    <lineage>
        <taxon>Bacteria</taxon>
        <taxon>Pseudomonadati</taxon>
        <taxon>Bacteroidota</taxon>
        <taxon>Sphingobacteriia</taxon>
        <taxon>Sphingobacteriales</taxon>
        <taxon>Sphingobacteriaceae</taxon>
        <taxon>Pedobacter</taxon>
    </lineage>
</organism>
<evidence type="ECO:0000313" key="3">
    <source>
        <dbReference type="Proteomes" id="UP000323653"/>
    </source>
</evidence>
<keyword evidence="3" id="KW-1185">Reference proteome</keyword>
<sequence>MHKLLSLLKNKYFLSTTAFLVWMLFFDRNDLLSQYEYRSQLQKLEQEKQFYNQEIAKVQKDLDELTTNKDKLEKFAREHYLMKRDNEDVFVIIEEERKEEQKSLF</sequence>
<accession>A0A5C0VJQ1</accession>
<dbReference type="RefSeq" id="WP_149074812.1">
    <property type="nucleotide sequence ID" value="NZ_CP043329.1"/>
</dbReference>
<dbReference type="Proteomes" id="UP000323653">
    <property type="component" value="Chromosome"/>
</dbReference>
<dbReference type="InterPro" id="IPR007060">
    <property type="entry name" value="FtsL/DivIC"/>
</dbReference>
<name>A0A5C0VJQ1_9SPHI</name>
<gene>
    <name evidence="2" type="ORF">FYC62_09880</name>
</gene>
<dbReference type="AlphaFoldDB" id="A0A5C0VJQ1"/>
<dbReference type="KEGG" id="pej:FYC62_09880"/>